<feature type="region of interest" description="Disordered" evidence="1">
    <location>
        <begin position="123"/>
        <end position="146"/>
    </location>
</feature>
<reference evidence="2 3" key="1">
    <citation type="submission" date="2024-07" db="EMBL/GenBank/DDBJ databases">
        <title>Section-level genome sequencing and comparative genomics of Aspergillus sections Usti and Cavernicolus.</title>
        <authorList>
            <consortium name="Lawrence Berkeley National Laboratory"/>
            <person name="Nybo J.L."/>
            <person name="Vesth T.C."/>
            <person name="Theobald S."/>
            <person name="Frisvad J.C."/>
            <person name="Larsen T.O."/>
            <person name="Kjaerboelling I."/>
            <person name="Rothschild-Mancinelli K."/>
            <person name="Lyhne E.K."/>
            <person name="Kogle M.E."/>
            <person name="Barry K."/>
            <person name="Clum A."/>
            <person name="Na H."/>
            <person name="Ledsgaard L."/>
            <person name="Lin J."/>
            <person name="Lipzen A."/>
            <person name="Kuo A."/>
            <person name="Riley R."/>
            <person name="Mondo S."/>
            <person name="Labutti K."/>
            <person name="Haridas S."/>
            <person name="Pangalinan J."/>
            <person name="Salamov A.A."/>
            <person name="Simmons B.A."/>
            <person name="Magnuson J.K."/>
            <person name="Chen J."/>
            <person name="Drula E."/>
            <person name="Henrissat B."/>
            <person name="Wiebenga A."/>
            <person name="Lubbers R.J."/>
            <person name="Gomes A.C."/>
            <person name="Makela M.R."/>
            <person name="Stajich J."/>
            <person name="Grigoriev I.V."/>
            <person name="Mortensen U.H."/>
            <person name="De Vries R.P."/>
            <person name="Baker S.E."/>
            <person name="Andersen M.R."/>
        </authorList>
    </citation>
    <scope>NUCLEOTIDE SEQUENCE [LARGE SCALE GENOMIC DNA]</scope>
    <source>
        <strain evidence="2 3">CBS 588.65</strain>
    </source>
</reference>
<evidence type="ECO:0000313" key="2">
    <source>
        <dbReference type="EMBL" id="KAL2816468.1"/>
    </source>
</evidence>
<evidence type="ECO:0000256" key="1">
    <source>
        <dbReference type="SAM" id="MobiDB-lite"/>
    </source>
</evidence>
<protein>
    <submittedName>
        <fullName evidence="2">Uncharacterized protein</fullName>
    </submittedName>
</protein>
<dbReference type="Proteomes" id="UP001610334">
    <property type="component" value="Unassembled WGS sequence"/>
</dbReference>
<dbReference type="EMBL" id="JBFXLT010000022">
    <property type="protein sequence ID" value="KAL2816468.1"/>
    <property type="molecule type" value="Genomic_DNA"/>
</dbReference>
<name>A0ABR4HLW3_9EURO</name>
<sequence length="303" mass="33859">MPVASQNTTDTASEIAQRCGRIFDALQPIIISAQGGRLRLLNIIINSSWIKVHQSLAEMRMNLQCMMQVITHAKLKAESRSAFDESGQRKLITMLIEQHLQAAEDHHQVESKQMVDNTNESAIRQPNIAPGPSPPPSDVRRDRTSPQTPYEIYVSTSLPPAPDKLVPVTTPFSHPQTIEYLNDKPLPVLLQSPSNPAHPAPPPPPPFVWREDQIVPPLVEPSSHISEEPETPETQPSPLQLHELGSRSPIPKLEGTQTRPAPPKYAKVEVDVNEFQTPTYSRKMASLDLKVDMLPRNWTTLYD</sequence>
<feature type="region of interest" description="Disordered" evidence="1">
    <location>
        <begin position="221"/>
        <end position="265"/>
    </location>
</feature>
<gene>
    <name evidence="2" type="ORF">BJX63DRAFT_136971</name>
</gene>
<keyword evidence="3" id="KW-1185">Reference proteome</keyword>
<proteinExistence type="predicted"/>
<accession>A0ABR4HLW3</accession>
<evidence type="ECO:0000313" key="3">
    <source>
        <dbReference type="Proteomes" id="UP001610334"/>
    </source>
</evidence>
<comment type="caution">
    <text evidence="2">The sequence shown here is derived from an EMBL/GenBank/DDBJ whole genome shotgun (WGS) entry which is preliminary data.</text>
</comment>
<organism evidence="2 3">
    <name type="scientific">Aspergillus granulosus</name>
    <dbReference type="NCBI Taxonomy" id="176169"/>
    <lineage>
        <taxon>Eukaryota</taxon>
        <taxon>Fungi</taxon>
        <taxon>Dikarya</taxon>
        <taxon>Ascomycota</taxon>
        <taxon>Pezizomycotina</taxon>
        <taxon>Eurotiomycetes</taxon>
        <taxon>Eurotiomycetidae</taxon>
        <taxon>Eurotiales</taxon>
        <taxon>Aspergillaceae</taxon>
        <taxon>Aspergillus</taxon>
        <taxon>Aspergillus subgen. Nidulantes</taxon>
    </lineage>
</organism>